<comment type="caution">
    <text evidence="7">The sequence shown here is derived from an EMBL/GenBank/DDBJ whole genome shotgun (WGS) entry which is preliminary data.</text>
</comment>
<dbReference type="SUPFAM" id="SSF53383">
    <property type="entry name" value="PLP-dependent transferases"/>
    <property type="match status" value="1"/>
</dbReference>
<evidence type="ECO:0000256" key="3">
    <source>
        <dbReference type="ARBA" id="ARBA00022576"/>
    </source>
</evidence>
<sequence>MSSVSWHPEEFYTPFFSDSAKERRPSPIRGLFPLEKRPGVISLLAGKPNPDTFPLTSVTFTARSLYDLEKEDSYTISDSALSQALQYSDTSGLPQLLNWLTGLQEKSHGRKVGEGWRVSVGSGSQDVLYKVKPLIHYPEIEVDAQGISSGSLRKIMDEWPINKPKPRVLYTVPYGCNPTGITTAIERRREVLEIARAHNILILEDDPYFYLYFGDQERPPSFFALEAQMGGTVGNVVRFDSFSKVLSAGIRIGFVSGPEPILRAIDMHTATANLQVSSLTQAIVFSLLSDWGYDGFGKHIEHVSQFYRSKRDVFQSAMKRHLDGLAEWEVPVAGMFFWFKLRLPAHAGAPEGDSKELIETKAYENGVLALPGTVFIPNDTKTAYVRASFSLLDEEQVNEALRRLGEHDTGALMAVFDLIAFT</sequence>
<name>A0AAV5A3Z6_9AGAM</name>
<keyword evidence="4" id="KW-0808">Transferase</keyword>
<evidence type="ECO:0000313" key="7">
    <source>
        <dbReference type="EMBL" id="GJJ07751.1"/>
    </source>
</evidence>
<dbReference type="GO" id="GO:1901605">
    <property type="term" value="P:alpha-amino acid metabolic process"/>
    <property type="evidence" value="ECO:0007669"/>
    <property type="project" value="TreeGrafter"/>
</dbReference>
<dbReference type="PANTHER" id="PTHR42790">
    <property type="entry name" value="AMINOTRANSFERASE"/>
    <property type="match status" value="1"/>
</dbReference>
<dbReference type="Proteomes" id="UP001050691">
    <property type="component" value="Unassembled WGS sequence"/>
</dbReference>
<evidence type="ECO:0000256" key="5">
    <source>
        <dbReference type="ARBA" id="ARBA00022898"/>
    </source>
</evidence>
<proteinExistence type="inferred from homology"/>
<evidence type="ECO:0000256" key="2">
    <source>
        <dbReference type="ARBA" id="ARBA00007441"/>
    </source>
</evidence>
<accession>A0AAV5A3Z6</accession>
<keyword evidence="3" id="KW-0032">Aminotransferase</keyword>
<dbReference type="Gene3D" id="3.90.1150.10">
    <property type="entry name" value="Aspartate Aminotransferase, domain 1"/>
    <property type="match status" value="1"/>
</dbReference>
<dbReference type="GO" id="GO:0008483">
    <property type="term" value="F:transaminase activity"/>
    <property type="evidence" value="ECO:0007669"/>
    <property type="project" value="UniProtKB-KW"/>
</dbReference>
<keyword evidence="8" id="KW-1185">Reference proteome</keyword>
<dbReference type="GO" id="GO:0030170">
    <property type="term" value="F:pyridoxal phosphate binding"/>
    <property type="evidence" value="ECO:0007669"/>
    <property type="project" value="InterPro"/>
</dbReference>
<evidence type="ECO:0000256" key="1">
    <source>
        <dbReference type="ARBA" id="ARBA00001933"/>
    </source>
</evidence>
<organism evidence="7 8">
    <name type="scientific">Clathrus columnatus</name>
    <dbReference type="NCBI Taxonomy" id="1419009"/>
    <lineage>
        <taxon>Eukaryota</taxon>
        <taxon>Fungi</taxon>
        <taxon>Dikarya</taxon>
        <taxon>Basidiomycota</taxon>
        <taxon>Agaricomycotina</taxon>
        <taxon>Agaricomycetes</taxon>
        <taxon>Phallomycetidae</taxon>
        <taxon>Phallales</taxon>
        <taxon>Clathraceae</taxon>
        <taxon>Clathrus</taxon>
    </lineage>
</organism>
<dbReference type="EMBL" id="BPWL01000002">
    <property type="protein sequence ID" value="GJJ07751.1"/>
    <property type="molecule type" value="Genomic_DNA"/>
</dbReference>
<gene>
    <name evidence="7" type="ORF">Clacol_001956</name>
</gene>
<evidence type="ECO:0000256" key="4">
    <source>
        <dbReference type="ARBA" id="ARBA00022679"/>
    </source>
</evidence>
<feature type="domain" description="Aminotransferase class I/classII large" evidence="6">
    <location>
        <begin position="176"/>
        <end position="404"/>
    </location>
</feature>
<dbReference type="InterPro" id="IPR050859">
    <property type="entry name" value="Class-I_PLP-dep_aminotransf"/>
</dbReference>
<protein>
    <recommendedName>
        <fullName evidence="6">Aminotransferase class I/classII large domain-containing protein</fullName>
    </recommendedName>
</protein>
<evidence type="ECO:0000259" key="6">
    <source>
        <dbReference type="Pfam" id="PF00155"/>
    </source>
</evidence>
<dbReference type="Pfam" id="PF00155">
    <property type="entry name" value="Aminotran_1_2"/>
    <property type="match status" value="1"/>
</dbReference>
<evidence type="ECO:0000313" key="8">
    <source>
        <dbReference type="Proteomes" id="UP001050691"/>
    </source>
</evidence>
<dbReference type="PANTHER" id="PTHR42790:SF19">
    <property type="entry name" value="KYNURENINE_ALPHA-AMINOADIPATE AMINOTRANSFERASE, MITOCHONDRIAL"/>
    <property type="match status" value="1"/>
</dbReference>
<dbReference type="AlphaFoldDB" id="A0AAV5A3Z6"/>
<dbReference type="Gene3D" id="3.40.640.10">
    <property type="entry name" value="Type I PLP-dependent aspartate aminotransferase-like (Major domain)"/>
    <property type="match status" value="2"/>
</dbReference>
<dbReference type="InterPro" id="IPR004839">
    <property type="entry name" value="Aminotransferase_I/II_large"/>
</dbReference>
<comment type="similarity">
    <text evidence="2">Belongs to the class-I pyridoxal-phosphate-dependent aminotransferase family.</text>
</comment>
<dbReference type="CDD" id="cd00609">
    <property type="entry name" value="AAT_like"/>
    <property type="match status" value="1"/>
</dbReference>
<dbReference type="InterPro" id="IPR015421">
    <property type="entry name" value="PyrdxlP-dep_Trfase_major"/>
</dbReference>
<dbReference type="FunFam" id="3.90.1150.10:FF:000166">
    <property type="entry name" value="Kynurenine/alpha-aminoadipate aminotransferase, mitochondrial"/>
    <property type="match status" value="1"/>
</dbReference>
<keyword evidence="5" id="KW-0663">Pyridoxal phosphate</keyword>
<reference evidence="7" key="1">
    <citation type="submission" date="2021-10" db="EMBL/GenBank/DDBJ databases">
        <title>De novo Genome Assembly of Clathrus columnatus (Basidiomycota, Fungi) Using Illumina and Nanopore Sequence Data.</title>
        <authorList>
            <person name="Ogiso-Tanaka E."/>
            <person name="Itagaki H."/>
            <person name="Hosoya T."/>
            <person name="Hosaka K."/>
        </authorList>
    </citation>
    <scope>NUCLEOTIDE SEQUENCE</scope>
    <source>
        <strain evidence="7">MO-923</strain>
    </source>
</reference>
<comment type="cofactor">
    <cofactor evidence="1">
        <name>pyridoxal 5'-phosphate</name>
        <dbReference type="ChEBI" id="CHEBI:597326"/>
    </cofactor>
</comment>
<dbReference type="InterPro" id="IPR015424">
    <property type="entry name" value="PyrdxlP-dep_Trfase"/>
</dbReference>
<dbReference type="InterPro" id="IPR015422">
    <property type="entry name" value="PyrdxlP-dep_Trfase_small"/>
</dbReference>